<dbReference type="GO" id="GO:0051537">
    <property type="term" value="F:2 iron, 2 sulfur cluster binding"/>
    <property type="evidence" value="ECO:0007669"/>
    <property type="project" value="UniProtKB-KW"/>
</dbReference>
<feature type="domain" description="[2Fe-2S]-binding" evidence="7">
    <location>
        <begin position="65"/>
        <end position="137"/>
    </location>
</feature>
<dbReference type="Gene3D" id="3.10.20.30">
    <property type="match status" value="1"/>
</dbReference>
<sequence>QQLSSLTPAFAVHLSGTKYGCGIGGCGACTVMISTYEPTSKKIMHYPANSCLLPICLLHGSAVTTVEGVGSTKTRVHPIQERLAKCHGSQCGFCTPGMVMSMYALLRNHPDPSMEQITAALDGNLCRCTGYRPIIDTYKSFAGVGRKTNRSTFSKVSTNFECSISGSPTKARFSELLCSHLSTKRISQILHIVTAPLIISPSYPGSYLSHRAVPLPLPSRLSMGPIRAINTNKKDKLGVCPTFS</sequence>
<dbReference type="InterPro" id="IPR001041">
    <property type="entry name" value="2Fe-2S_ferredoxin-type"/>
</dbReference>
<evidence type="ECO:0000259" key="7">
    <source>
        <dbReference type="Pfam" id="PF01799"/>
    </source>
</evidence>
<dbReference type="Gene3D" id="1.10.150.120">
    <property type="entry name" value="[2Fe-2S]-binding domain"/>
    <property type="match status" value="1"/>
</dbReference>
<dbReference type="InterPro" id="IPR036010">
    <property type="entry name" value="2Fe-2S_ferredoxin-like_sf"/>
</dbReference>
<dbReference type="GO" id="GO:0005506">
    <property type="term" value="F:iron ion binding"/>
    <property type="evidence" value="ECO:0007669"/>
    <property type="project" value="InterPro"/>
</dbReference>
<proteinExistence type="predicted"/>
<keyword evidence="9" id="KW-1185">Reference proteome</keyword>
<dbReference type="Pfam" id="PF01799">
    <property type="entry name" value="Fer2_2"/>
    <property type="match status" value="1"/>
</dbReference>
<reference evidence="8" key="2">
    <citation type="submission" date="2025-08" db="UniProtKB">
        <authorList>
            <consortium name="Ensembl"/>
        </authorList>
    </citation>
    <scope>IDENTIFICATION</scope>
</reference>
<evidence type="ECO:0000313" key="9">
    <source>
        <dbReference type="Proteomes" id="UP000694380"/>
    </source>
</evidence>
<dbReference type="InterPro" id="IPR036884">
    <property type="entry name" value="2Fe-2S-bd_dom_sf"/>
</dbReference>
<dbReference type="InterPro" id="IPR012675">
    <property type="entry name" value="Beta-grasp_dom_sf"/>
</dbReference>
<dbReference type="AlphaFoldDB" id="A0A8C3HCI6"/>
<keyword evidence="1" id="KW-0001">2Fe-2S</keyword>
<name>A0A8C3HCI6_CHRPI</name>
<keyword evidence="2" id="KW-0479">Metal-binding</keyword>
<evidence type="ECO:0000259" key="6">
    <source>
        <dbReference type="Pfam" id="PF00111"/>
    </source>
</evidence>
<evidence type="ECO:0000313" key="8">
    <source>
        <dbReference type="Ensembl" id="ENSCPBP00000015988.1"/>
    </source>
</evidence>
<accession>A0A8C3HCI6</accession>
<dbReference type="Proteomes" id="UP000694380">
    <property type="component" value="Chromosome 11"/>
</dbReference>
<feature type="domain" description="2Fe-2S ferredoxin-type" evidence="6">
    <location>
        <begin position="13"/>
        <end position="52"/>
    </location>
</feature>
<dbReference type="GeneTree" id="ENSGT00950000183114"/>
<evidence type="ECO:0000256" key="4">
    <source>
        <dbReference type="ARBA" id="ARBA00023004"/>
    </source>
</evidence>
<keyword evidence="3" id="KW-0560">Oxidoreductase</keyword>
<dbReference type="GO" id="GO:0016491">
    <property type="term" value="F:oxidoreductase activity"/>
    <property type="evidence" value="ECO:0007669"/>
    <property type="project" value="UniProtKB-KW"/>
</dbReference>
<evidence type="ECO:0000256" key="2">
    <source>
        <dbReference type="ARBA" id="ARBA00022723"/>
    </source>
</evidence>
<dbReference type="PROSITE" id="PS00197">
    <property type="entry name" value="2FE2S_FER_1"/>
    <property type="match status" value="1"/>
</dbReference>
<organism evidence="8 9">
    <name type="scientific">Chrysemys picta bellii</name>
    <name type="common">Western painted turtle</name>
    <name type="synonym">Emys bellii</name>
    <dbReference type="NCBI Taxonomy" id="8478"/>
    <lineage>
        <taxon>Eukaryota</taxon>
        <taxon>Metazoa</taxon>
        <taxon>Chordata</taxon>
        <taxon>Craniata</taxon>
        <taxon>Vertebrata</taxon>
        <taxon>Euteleostomi</taxon>
        <taxon>Archelosauria</taxon>
        <taxon>Testudinata</taxon>
        <taxon>Testudines</taxon>
        <taxon>Cryptodira</taxon>
        <taxon>Durocryptodira</taxon>
        <taxon>Testudinoidea</taxon>
        <taxon>Emydidae</taxon>
        <taxon>Chrysemys</taxon>
    </lineage>
</organism>
<keyword evidence="4" id="KW-0408">Iron</keyword>
<dbReference type="PANTHER" id="PTHR45444">
    <property type="entry name" value="XANTHINE DEHYDROGENASE"/>
    <property type="match status" value="1"/>
</dbReference>
<dbReference type="InterPro" id="IPR016208">
    <property type="entry name" value="Ald_Oxase/xanthine_DH-like"/>
</dbReference>
<evidence type="ECO:0000256" key="1">
    <source>
        <dbReference type="ARBA" id="ARBA00022714"/>
    </source>
</evidence>
<keyword evidence="5" id="KW-0411">Iron-sulfur</keyword>
<reference evidence="8" key="3">
    <citation type="submission" date="2025-09" db="UniProtKB">
        <authorList>
            <consortium name="Ensembl"/>
        </authorList>
    </citation>
    <scope>IDENTIFICATION</scope>
</reference>
<dbReference type="InterPro" id="IPR002888">
    <property type="entry name" value="2Fe-2S-bd"/>
</dbReference>
<dbReference type="SUPFAM" id="SSF47741">
    <property type="entry name" value="CO dehydrogenase ISP C-domain like"/>
    <property type="match status" value="1"/>
</dbReference>
<evidence type="ECO:0000256" key="5">
    <source>
        <dbReference type="ARBA" id="ARBA00023014"/>
    </source>
</evidence>
<dbReference type="Pfam" id="PF00111">
    <property type="entry name" value="Fer2"/>
    <property type="match status" value="1"/>
</dbReference>
<dbReference type="InterPro" id="IPR006058">
    <property type="entry name" value="2Fe2S_fd_BS"/>
</dbReference>
<dbReference type="SUPFAM" id="SSF54292">
    <property type="entry name" value="2Fe-2S ferredoxin-like"/>
    <property type="match status" value="1"/>
</dbReference>
<reference evidence="8" key="1">
    <citation type="journal article" date="2015" name="Genome Biol. Evol.">
        <title>Physical Mapping and Refinement of the Painted Turtle Genome (Chrysemys picta) Inform Amniote Genome Evolution and Challenge Turtle-Bird Chromosomal Conservation.</title>
        <authorList>
            <person name="Badenhorst D."/>
            <person name="Hillier L.W."/>
            <person name="Literman R."/>
            <person name="Montiel E.E."/>
            <person name="Radhakrishnan S."/>
            <person name="Shen Y."/>
            <person name="Minx P."/>
            <person name="Janes D.E."/>
            <person name="Warren W.C."/>
            <person name="Edwards S.V."/>
            <person name="Valenzuela N."/>
        </authorList>
    </citation>
    <scope>NUCLEOTIDE SEQUENCE [LARGE SCALE GENOMIC DNA]</scope>
</reference>
<dbReference type="PANTHER" id="PTHR45444:SF3">
    <property type="entry name" value="XANTHINE DEHYDROGENASE"/>
    <property type="match status" value="1"/>
</dbReference>
<evidence type="ECO:0000256" key="3">
    <source>
        <dbReference type="ARBA" id="ARBA00023002"/>
    </source>
</evidence>
<dbReference type="Ensembl" id="ENSCPBT00000018910.1">
    <property type="protein sequence ID" value="ENSCPBP00000015988.1"/>
    <property type="gene ID" value="ENSCPBG00000011787.1"/>
</dbReference>
<protein>
    <submittedName>
        <fullName evidence="8">Uncharacterized protein</fullName>
    </submittedName>
</protein>